<name>A0A2M7E899_9BACT</name>
<dbReference type="Pfam" id="PF02350">
    <property type="entry name" value="Epimerase_2"/>
    <property type="match status" value="1"/>
</dbReference>
<evidence type="ECO:0000256" key="1">
    <source>
        <dbReference type="RuleBase" id="RU003513"/>
    </source>
</evidence>
<reference evidence="4" key="1">
    <citation type="submission" date="2017-09" db="EMBL/GenBank/DDBJ databases">
        <title>Depth-based differentiation of microbial function through sediment-hosted aquifers and enrichment of novel symbionts in the deep terrestrial subsurface.</title>
        <authorList>
            <person name="Probst A.J."/>
            <person name="Ladd B."/>
            <person name="Jarett J.K."/>
            <person name="Geller-Mcgrath D.E."/>
            <person name="Sieber C.M.K."/>
            <person name="Emerson J.B."/>
            <person name="Anantharaman K."/>
            <person name="Thomas B.C."/>
            <person name="Malmstrom R."/>
            <person name="Stieglmeier M."/>
            <person name="Klingl A."/>
            <person name="Woyke T."/>
            <person name="Ryan C.M."/>
            <person name="Banfield J.F."/>
        </authorList>
    </citation>
    <scope>NUCLEOTIDE SEQUENCE [LARGE SCALE GENOMIC DNA]</scope>
</reference>
<dbReference type="GO" id="GO:0016853">
    <property type="term" value="F:isomerase activity"/>
    <property type="evidence" value="ECO:0007669"/>
    <property type="project" value="UniProtKB-KW"/>
</dbReference>
<comment type="caution">
    <text evidence="3">The sequence shown here is derived from an EMBL/GenBank/DDBJ whole genome shotgun (WGS) entry which is preliminary data.</text>
</comment>
<dbReference type="Gene3D" id="3.40.50.2000">
    <property type="entry name" value="Glycogen Phosphorylase B"/>
    <property type="match status" value="2"/>
</dbReference>
<dbReference type="AlphaFoldDB" id="A0A2M7E899"/>
<sequence length="368" mass="42042">MKIVLVAGARPNFMKIAPIIQAIKKYNRQHKNRIRWQLVHTGQHYDYIMSKVFFKDLEIPQPDIYLGVGSGTHSQQTARVMMEFEKVLFREKPNLVMVVGDVNSTLAAALSAAKLNIPIAHIEAGLRSYDRRMPEEINRVVVDVLADYLFTPTIDANENLKKEGIPKEKIFLVGDVMVDTLLKLKTKSQKSKILRKLNLRRGEYALLTLHRPSNVDYEENFLKIISALKEISRRIPIVFPAHPRTRKNMEKFKMGRIKEGGIHLLEPLGYLDFLQLMMNSKFVMTDSGGMQEETTVLNIPCLTLRDTTERPMTITQGTNILVGNDTKKIIKEAEKILNKNRDSDHFSYPALWDGKAAERIVSVIATMK</sequence>
<dbReference type="Proteomes" id="UP000228886">
    <property type="component" value="Unassembled WGS sequence"/>
</dbReference>
<dbReference type="EMBL" id="PETL01000228">
    <property type="protein sequence ID" value="PIV63934.1"/>
    <property type="molecule type" value="Genomic_DNA"/>
</dbReference>
<dbReference type="InterPro" id="IPR029767">
    <property type="entry name" value="WecB-like"/>
</dbReference>
<proteinExistence type="inferred from homology"/>
<accession>A0A2M7E899</accession>
<feature type="domain" description="UDP-N-acetylglucosamine 2-epimerase" evidence="2">
    <location>
        <begin position="30"/>
        <end position="364"/>
    </location>
</feature>
<evidence type="ECO:0000313" key="4">
    <source>
        <dbReference type="Proteomes" id="UP000228886"/>
    </source>
</evidence>
<protein>
    <submittedName>
        <fullName evidence="3">UDP-N-acetylglucosamine 2-epimerase (Non-hydrolyzing)</fullName>
    </submittedName>
</protein>
<dbReference type="CDD" id="cd03786">
    <property type="entry name" value="GTB_UDP-GlcNAc_2-Epimerase"/>
    <property type="match status" value="1"/>
</dbReference>
<dbReference type="SUPFAM" id="SSF53756">
    <property type="entry name" value="UDP-Glycosyltransferase/glycogen phosphorylase"/>
    <property type="match status" value="1"/>
</dbReference>
<dbReference type="PANTHER" id="PTHR43174:SF1">
    <property type="entry name" value="UDP-N-ACETYLGLUCOSAMINE 2-EPIMERASE"/>
    <property type="match status" value="1"/>
</dbReference>
<comment type="similarity">
    <text evidence="1">Belongs to the UDP-N-acetylglucosamine 2-epimerase family.</text>
</comment>
<dbReference type="PANTHER" id="PTHR43174">
    <property type="entry name" value="UDP-N-ACETYLGLUCOSAMINE 2-EPIMERASE"/>
    <property type="match status" value="1"/>
</dbReference>
<dbReference type="NCBIfam" id="TIGR00236">
    <property type="entry name" value="wecB"/>
    <property type="match status" value="1"/>
</dbReference>
<gene>
    <name evidence="3" type="ORF">COS11_04800</name>
</gene>
<evidence type="ECO:0000259" key="2">
    <source>
        <dbReference type="Pfam" id="PF02350"/>
    </source>
</evidence>
<keyword evidence="1" id="KW-0413">Isomerase</keyword>
<evidence type="ECO:0000313" key="3">
    <source>
        <dbReference type="EMBL" id="PIV63934.1"/>
    </source>
</evidence>
<dbReference type="InterPro" id="IPR003331">
    <property type="entry name" value="UDP_GlcNAc_Epimerase_2_dom"/>
</dbReference>
<organism evidence="3 4">
    <name type="scientific">bacterium (Candidatus Ratteibacteria) CG01_land_8_20_14_3_00_40_19</name>
    <dbReference type="NCBI Taxonomy" id="2014290"/>
    <lineage>
        <taxon>Bacteria</taxon>
        <taxon>Candidatus Ratteibacteria</taxon>
    </lineage>
</organism>